<dbReference type="Proteomes" id="UP001212841">
    <property type="component" value="Unassembled WGS sequence"/>
</dbReference>
<keyword evidence="4 6" id="KW-0067">ATP-binding</keyword>
<dbReference type="InterPro" id="IPR027417">
    <property type="entry name" value="P-loop_NTPase"/>
</dbReference>
<comment type="similarity">
    <text evidence="6">Belongs to the DEAD box helicase family.</text>
</comment>
<dbReference type="CDD" id="cd18787">
    <property type="entry name" value="SF2_C_DEAD"/>
    <property type="match status" value="1"/>
</dbReference>
<protein>
    <recommendedName>
        <fullName evidence="7">ATP-dependent RNA helicase</fullName>
        <ecNumber evidence="7">3.6.4.13</ecNumber>
    </recommendedName>
</protein>
<dbReference type="GO" id="GO:0003723">
    <property type="term" value="F:RNA binding"/>
    <property type="evidence" value="ECO:0007669"/>
    <property type="project" value="UniProtKB-UniRule"/>
</dbReference>
<keyword evidence="2 6" id="KW-0378">Hydrolase</keyword>
<comment type="function">
    <text evidence="7">RNA helicase.</text>
</comment>
<evidence type="ECO:0000313" key="12">
    <source>
        <dbReference type="Proteomes" id="UP001212841"/>
    </source>
</evidence>
<dbReference type="PROSITE" id="PS51192">
    <property type="entry name" value="HELICASE_ATP_BIND_1"/>
    <property type="match status" value="1"/>
</dbReference>
<dbReference type="SMART" id="SM00487">
    <property type="entry name" value="DEXDc"/>
    <property type="match status" value="1"/>
</dbReference>
<evidence type="ECO:0000256" key="2">
    <source>
        <dbReference type="ARBA" id="ARBA00022801"/>
    </source>
</evidence>
<evidence type="ECO:0000256" key="1">
    <source>
        <dbReference type="ARBA" id="ARBA00022741"/>
    </source>
</evidence>
<feature type="compositionally biased region" description="Polar residues" evidence="8">
    <location>
        <begin position="91"/>
        <end position="104"/>
    </location>
</feature>
<keyword evidence="5 7" id="KW-0694">RNA-binding</keyword>
<feature type="region of interest" description="Disordered" evidence="8">
    <location>
        <begin position="35"/>
        <end position="238"/>
    </location>
</feature>
<dbReference type="Pfam" id="PF00271">
    <property type="entry name" value="Helicase_C"/>
    <property type="match status" value="1"/>
</dbReference>
<feature type="compositionally biased region" description="Pro residues" evidence="8">
    <location>
        <begin position="219"/>
        <end position="231"/>
    </location>
</feature>
<proteinExistence type="inferred from homology"/>
<feature type="compositionally biased region" description="Basic and acidic residues" evidence="8">
    <location>
        <begin position="70"/>
        <end position="81"/>
    </location>
</feature>
<dbReference type="InterPro" id="IPR000629">
    <property type="entry name" value="RNA-helicase_DEAD-box_CS"/>
</dbReference>
<dbReference type="GO" id="GO:0003724">
    <property type="term" value="F:RNA helicase activity"/>
    <property type="evidence" value="ECO:0007669"/>
    <property type="project" value="UniProtKB-EC"/>
</dbReference>
<dbReference type="AlphaFoldDB" id="A0AAD5SCY1"/>
<dbReference type="PROSITE" id="PS51194">
    <property type="entry name" value="HELICASE_CTER"/>
    <property type="match status" value="1"/>
</dbReference>
<dbReference type="InterPro" id="IPR011545">
    <property type="entry name" value="DEAD/DEAH_box_helicase_dom"/>
</dbReference>
<dbReference type="SUPFAM" id="SSF52540">
    <property type="entry name" value="P-loop containing nucleoside triphosphate hydrolases"/>
    <property type="match status" value="2"/>
</dbReference>
<gene>
    <name evidence="11" type="primary">DBP6</name>
    <name evidence="11" type="ORF">HK097_006320</name>
</gene>
<evidence type="ECO:0000259" key="9">
    <source>
        <dbReference type="PROSITE" id="PS51192"/>
    </source>
</evidence>
<dbReference type="InterPro" id="IPR001650">
    <property type="entry name" value="Helicase_C-like"/>
</dbReference>
<dbReference type="Pfam" id="PF00270">
    <property type="entry name" value="DEAD"/>
    <property type="match status" value="1"/>
</dbReference>
<feature type="non-terminal residue" evidence="11">
    <location>
        <position position="755"/>
    </location>
</feature>
<evidence type="ECO:0000256" key="6">
    <source>
        <dbReference type="RuleBase" id="RU000492"/>
    </source>
</evidence>
<dbReference type="PROSITE" id="PS00039">
    <property type="entry name" value="DEAD_ATP_HELICASE"/>
    <property type="match status" value="1"/>
</dbReference>
<dbReference type="GO" id="GO:0005524">
    <property type="term" value="F:ATP binding"/>
    <property type="evidence" value="ECO:0007669"/>
    <property type="project" value="UniProtKB-UniRule"/>
</dbReference>
<sequence>MLDKTFSGRAPLPSQEEARVAAIVDKQEAVRTAAHELRKAKKGLPKNPIPQQKPNPELDTQYPTWRGKKRTFDDVDEERGKSAVTVPVGSNGATAGQSIENGRTSGTGEGGDPRPRKKKRGGKKQKEKELQWKLKAGIAVPSETIDDPSGDKVAETKVAGQDADEAFSKVEDNSETPHNKSADAEPDDKKSDVNMADADGDAEVEAESFPANTHKLYPSLPPPESSPPLHPAKPSKHAGLPDWLAHPLTISPHITYDPDFAIDNLTFNLSPKVISRLTAQNISHLFPVQAAVLPRLLRTRYSSAPIPPSDLCVSAPTGSGKTLAYALPIVEAMSTRIIPRLRALIILPTRDLAAQVKAVFDSLVKGTDIKVALVTGQTSFTAEQGMVVSREPGEVWTEGEGGSSKVDVLVATPGRLIDHLKETPGFTLRHLRFLVIDEADRLLNQSYHDWLQHVLKAAAGDPFVDPLDDVPETKQPTTPLPTTASLQSPWTAVNVPTNHLGLPLHTVTTHRYTQKSENHAILGHLSHYIPFQKLLFSATLTRNPAKIASLHLHNPTYIAVSTVSAEDNDGETARYVAPATLTEHMLVTATAAVKPLALISLLERVGKNEAVLIFTKSVEAAHRLSLLLQFYDKTLKVEALTSDLTPQKRKRILHDFQSPSTDSTQILITSDILSRGIDPGEHTSTIINYDVPPSSKTYVHRIGRTARAGRDGSAWSICVKSEVRFFKGVWRKVARVGSGKGVKEEKWESGEAVEE</sequence>
<dbReference type="InterPro" id="IPR014001">
    <property type="entry name" value="Helicase_ATP-bd"/>
</dbReference>
<feature type="domain" description="Helicase ATP-binding" evidence="9">
    <location>
        <begin position="302"/>
        <end position="558"/>
    </location>
</feature>
<keyword evidence="12" id="KW-1185">Reference proteome</keyword>
<dbReference type="GO" id="GO:0016787">
    <property type="term" value="F:hydrolase activity"/>
    <property type="evidence" value="ECO:0007669"/>
    <property type="project" value="UniProtKB-KW"/>
</dbReference>
<evidence type="ECO:0000256" key="4">
    <source>
        <dbReference type="ARBA" id="ARBA00022840"/>
    </source>
</evidence>
<evidence type="ECO:0000313" key="11">
    <source>
        <dbReference type="EMBL" id="KAJ3052395.1"/>
    </source>
</evidence>
<keyword evidence="3 6" id="KW-0347">Helicase</keyword>
<dbReference type="SMART" id="SM00490">
    <property type="entry name" value="HELICc"/>
    <property type="match status" value="1"/>
</dbReference>
<name>A0AAD5SCY1_9FUNG</name>
<dbReference type="Gene3D" id="3.40.50.300">
    <property type="entry name" value="P-loop containing nucleotide triphosphate hydrolases"/>
    <property type="match status" value="2"/>
</dbReference>
<reference evidence="11" key="1">
    <citation type="submission" date="2020-05" db="EMBL/GenBank/DDBJ databases">
        <title>Phylogenomic resolution of chytrid fungi.</title>
        <authorList>
            <person name="Stajich J.E."/>
            <person name="Amses K."/>
            <person name="Simmons R."/>
            <person name="Seto K."/>
            <person name="Myers J."/>
            <person name="Bonds A."/>
            <person name="Quandt C.A."/>
            <person name="Barry K."/>
            <person name="Liu P."/>
            <person name="Grigoriev I."/>
            <person name="Longcore J.E."/>
            <person name="James T.Y."/>
        </authorList>
    </citation>
    <scope>NUCLEOTIDE SEQUENCE</scope>
    <source>
        <strain evidence="11">JEL0318</strain>
    </source>
</reference>
<evidence type="ECO:0000256" key="8">
    <source>
        <dbReference type="SAM" id="MobiDB-lite"/>
    </source>
</evidence>
<comment type="catalytic activity">
    <reaction evidence="7">
        <text>ATP + H2O = ADP + phosphate + H(+)</text>
        <dbReference type="Rhea" id="RHEA:13065"/>
        <dbReference type="ChEBI" id="CHEBI:15377"/>
        <dbReference type="ChEBI" id="CHEBI:15378"/>
        <dbReference type="ChEBI" id="CHEBI:30616"/>
        <dbReference type="ChEBI" id="CHEBI:43474"/>
        <dbReference type="ChEBI" id="CHEBI:456216"/>
        <dbReference type="EC" id="3.6.4.13"/>
    </reaction>
</comment>
<feature type="compositionally biased region" description="Basic and acidic residues" evidence="8">
    <location>
        <begin position="166"/>
        <end position="192"/>
    </location>
</feature>
<evidence type="ECO:0000256" key="5">
    <source>
        <dbReference type="ARBA" id="ARBA00022884"/>
    </source>
</evidence>
<feature type="domain" description="Helicase C-terminal" evidence="10">
    <location>
        <begin position="597"/>
        <end position="750"/>
    </location>
</feature>
<evidence type="ECO:0000256" key="7">
    <source>
        <dbReference type="RuleBase" id="RU365068"/>
    </source>
</evidence>
<organism evidence="11 12">
    <name type="scientific">Rhizophlyctis rosea</name>
    <dbReference type="NCBI Taxonomy" id="64517"/>
    <lineage>
        <taxon>Eukaryota</taxon>
        <taxon>Fungi</taxon>
        <taxon>Fungi incertae sedis</taxon>
        <taxon>Chytridiomycota</taxon>
        <taxon>Chytridiomycota incertae sedis</taxon>
        <taxon>Chytridiomycetes</taxon>
        <taxon>Rhizophlyctidales</taxon>
        <taxon>Rhizophlyctidaceae</taxon>
        <taxon>Rhizophlyctis</taxon>
    </lineage>
</organism>
<evidence type="ECO:0000256" key="3">
    <source>
        <dbReference type="ARBA" id="ARBA00022806"/>
    </source>
</evidence>
<accession>A0AAD5SCY1</accession>
<dbReference type="CDD" id="cd17956">
    <property type="entry name" value="DEADc_DDX51"/>
    <property type="match status" value="1"/>
</dbReference>
<dbReference type="PANTHER" id="PTHR24031">
    <property type="entry name" value="RNA HELICASE"/>
    <property type="match status" value="1"/>
</dbReference>
<comment type="caution">
    <text evidence="11">The sequence shown here is derived from an EMBL/GenBank/DDBJ whole genome shotgun (WGS) entry which is preliminary data.</text>
</comment>
<dbReference type="EC" id="3.6.4.13" evidence="7"/>
<comment type="domain">
    <text evidence="7">The Q motif is unique to and characteristic of the DEAD box family of RNA helicases and controls ATP binding and hydrolysis.</text>
</comment>
<keyword evidence="1 6" id="KW-0547">Nucleotide-binding</keyword>
<evidence type="ECO:0000259" key="10">
    <source>
        <dbReference type="PROSITE" id="PS51194"/>
    </source>
</evidence>
<dbReference type="EMBL" id="JADGJD010000298">
    <property type="protein sequence ID" value="KAJ3052395.1"/>
    <property type="molecule type" value="Genomic_DNA"/>
</dbReference>